<proteinExistence type="predicted"/>
<reference evidence="4" key="1">
    <citation type="journal article" date="2019" name="Int. J. Syst. Evol. Microbiol.">
        <title>The Global Catalogue of Microorganisms (GCM) 10K type strain sequencing project: providing services to taxonomists for standard genome sequencing and annotation.</title>
        <authorList>
            <consortium name="The Broad Institute Genomics Platform"/>
            <consortium name="The Broad Institute Genome Sequencing Center for Infectious Disease"/>
            <person name="Wu L."/>
            <person name="Ma J."/>
        </authorList>
    </citation>
    <scope>NUCLEOTIDE SEQUENCE [LARGE SCALE GENOMIC DNA]</scope>
    <source>
        <strain evidence="4">CGMCC 1.12471</strain>
    </source>
</reference>
<feature type="transmembrane region" description="Helical" evidence="1">
    <location>
        <begin position="172"/>
        <end position="191"/>
    </location>
</feature>
<feature type="transmembrane region" description="Helical" evidence="1">
    <location>
        <begin position="281"/>
        <end position="299"/>
    </location>
</feature>
<keyword evidence="1" id="KW-1133">Transmembrane helix</keyword>
<accession>A0ABW4LB95</accession>
<dbReference type="EC" id="2.3.-.-" evidence="3"/>
<dbReference type="Pfam" id="PF01757">
    <property type="entry name" value="Acyl_transf_3"/>
    <property type="match status" value="1"/>
</dbReference>
<gene>
    <name evidence="3" type="ORF">ACFSBI_01100</name>
</gene>
<dbReference type="RefSeq" id="WP_377931340.1">
    <property type="nucleotide sequence ID" value="NZ_JBHUEA010000001.1"/>
</dbReference>
<feature type="transmembrane region" description="Helical" evidence="1">
    <location>
        <begin position="249"/>
        <end position="269"/>
    </location>
</feature>
<dbReference type="InterPro" id="IPR050879">
    <property type="entry name" value="Acyltransferase_3"/>
</dbReference>
<evidence type="ECO:0000259" key="2">
    <source>
        <dbReference type="Pfam" id="PF01757"/>
    </source>
</evidence>
<name>A0ABW4LB95_9MICO</name>
<protein>
    <submittedName>
        <fullName evidence="3">Acyltransferase family protein</fullName>
        <ecNumber evidence="3">2.3.-.-</ecNumber>
    </submittedName>
</protein>
<keyword evidence="1" id="KW-0812">Transmembrane</keyword>
<sequence>MAPARPLSPALPERLSSLDGLRGVAAVVVLVHHALLTVPLLARAYADSGASVPEGTLAWWLAYSPLHLAWAGREAVFLFFVLSGVVVTLPALRSPGFDWVAFYPRRIVRIYGPVAAALAFGLVLTLLVPRFNDHVLGHWMNSRPNTVSVGDVLKDLVLVDGSSGTVSPLWSLQWEMLFSAFLPFFVAIALLVRRRPRTVLAVVTAALVLGSFYSGKAMFYLAMFAIGAVLVGLWDRVARLGRRMSTRRWAWPVVVLAALLCTSAVWSAQGLGVSAGRAERMSWIAVPGVVALLLAAAFWRPAVRLLDTRLLQWLGRISFSLYLVHEPIVIAVRFLLVRHHVPTAVSIAIAIPLALLAAVLFAWIVEQPFHRLARRAGKAVAAASRELVQSQRTRADGPPVTSSVPVVVRGAAVARPATAEEPALR</sequence>
<feature type="transmembrane region" description="Helical" evidence="1">
    <location>
        <begin position="219"/>
        <end position="237"/>
    </location>
</feature>
<dbReference type="PANTHER" id="PTHR23028:SF53">
    <property type="entry name" value="ACYL_TRANSF_3 DOMAIN-CONTAINING PROTEIN"/>
    <property type="match status" value="1"/>
</dbReference>
<evidence type="ECO:0000313" key="3">
    <source>
        <dbReference type="EMBL" id="MFD1720133.1"/>
    </source>
</evidence>
<feature type="transmembrane region" description="Helical" evidence="1">
    <location>
        <begin position="66"/>
        <end position="89"/>
    </location>
</feature>
<dbReference type="PANTHER" id="PTHR23028">
    <property type="entry name" value="ACETYLTRANSFERASE"/>
    <property type="match status" value="1"/>
</dbReference>
<evidence type="ECO:0000256" key="1">
    <source>
        <dbReference type="SAM" id="Phobius"/>
    </source>
</evidence>
<dbReference type="InterPro" id="IPR002656">
    <property type="entry name" value="Acyl_transf_3_dom"/>
</dbReference>
<feature type="domain" description="Acyltransferase 3" evidence="2">
    <location>
        <begin position="16"/>
        <end position="363"/>
    </location>
</feature>
<keyword evidence="3" id="KW-0808">Transferase</keyword>
<organism evidence="3 4">
    <name type="scientific">Amnibacterium endophyticum</name>
    <dbReference type="NCBI Taxonomy" id="2109337"/>
    <lineage>
        <taxon>Bacteria</taxon>
        <taxon>Bacillati</taxon>
        <taxon>Actinomycetota</taxon>
        <taxon>Actinomycetes</taxon>
        <taxon>Micrococcales</taxon>
        <taxon>Microbacteriaceae</taxon>
        <taxon>Amnibacterium</taxon>
    </lineage>
</organism>
<dbReference type="GO" id="GO:0016746">
    <property type="term" value="F:acyltransferase activity"/>
    <property type="evidence" value="ECO:0007669"/>
    <property type="project" value="UniProtKB-KW"/>
</dbReference>
<feature type="transmembrane region" description="Helical" evidence="1">
    <location>
        <begin position="110"/>
        <end position="131"/>
    </location>
</feature>
<dbReference type="EMBL" id="JBHUEA010000001">
    <property type="protein sequence ID" value="MFD1720133.1"/>
    <property type="molecule type" value="Genomic_DNA"/>
</dbReference>
<evidence type="ECO:0000313" key="4">
    <source>
        <dbReference type="Proteomes" id="UP001597347"/>
    </source>
</evidence>
<dbReference type="Proteomes" id="UP001597347">
    <property type="component" value="Unassembled WGS sequence"/>
</dbReference>
<keyword evidence="3" id="KW-0012">Acyltransferase</keyword>
<feature type="transmembrane region" description="Helical" evidence="1">
    <location>
        <begin position="343"/>
        <end position="365"/>
    </location>
</feature>
<feature type="transmembrane region" description="Helical" evidence="1">
    <location>
        <begin position="21"/>
        <end position="46"/>
    </location>
</feature>
<keyword evidence="1" id="KW-0472">Membrane</keyword>
<feature type="transmembrane region" description="Helical" evidence="1">
    <location>
        <begin position="319"/>
        <end position="337"/>
    </location>
</feature>
<comment type="caution">
    <text evidence="3">The sequence shown here is derived from an EMBL/GenBank/DDBJ whole genome shotgun (WGS) entry which is preliminary data.</text>
</comment>
<keyword evidence="4" id="KW-1185">Reference proteome</keyword>